<dbReference type="RefSeq" id="WP_136151264.1">
    <property type="nucleotide sequence ID" value="NZ_CP038810.1"/>
</dbReference>
<keyword evidence="3" id="KW-0812">Transmembrane</keyword>
<feature type="region of interest" description="Disordered" evidence="2">
    <location>
        <begin position="124"/>
        <end position="153"/>
    </location>
</feature>
<dbReference type="InterPro" id="IPR010559">
    <property type="entry name" value="Sig_transdc_His_kin_internal"/>
</dbReference>
<dbReference type="GO" id="GO:0000155">
    <property type="term" value="F:phosphorelay sensor kinase activity"/>
    <property type="evidence" value="ECO:0007669"/>
    <property type="project" value="InterPro"/>
</dbReference>
<dbReference type="InterPro" id="IPR019734">
    <property type="entry name" value="TPR_rpt"/>
</dbReference>
<feature type="transmembrane region" description="Helical" evidence="3">
    <location>
        <begin position="366"/>
        <end position="389"/>
    </location>
</feature>
<dbReference type="InterPro" id="IPR050640">
    <property type="entry name" value="Bact_2-comp_sensor_kinase"/>
</dbReference>
<dbReference type="OrthoDB" id="6190788at2"/>
<feature type="compositionally biased region" description="Basic and acidic residues" evidence="2">
    <location>
        <begin position="124"/>
        <end position="144"/>
    </location>
</feature>
<organism evidence="5 6">
    <name type="scientific">Flavobacterium sangjuense</name>
    <dbReference type="NCBI Taxonomy" id="2518177"/>
    <lineage>
        <taxon>Bacteria</taxon>
        <taxon>Pseudomonadati</taxon>
        <taxon>Bacteroidota</taxon>
        <taxon>Flavobacteriia</taxon>
        <taxon>Flavobacteriales</taxon>
        <taxon>Flavobacteriaceae</taxon>
        <taxon>Flavobacterium</taxon>
    </lineage>
</organism>
<feature type="domain" description="Signal transduction histidine kinase internal region" evidence="4">
    <location>
        <begin position="400"/>
        <end position="478"/>
    </location>
</feature>
<dbReference type="GO" id="GO:0016020">
    <property type="term" value="C:membrane"/>
    <property type="evidence" value="ECO:0007669"/>
    <property type="project" value="InterPro"/>
</dbReference>
<evidence type="ECO:0000256" key="3">
    <source>
        <dbReference type="SAM" id="Phobius"/>
    </source>
</evidence>
<sequence length="607" mass="70062">MRSISYVFSLGLLLFLFPLEMKSQDTIPPKKQMLYESKTSKKAKELTTALDKNDEAQIAKNYEDLAKQFIDKGDNVKGELYLKRALLSYTKLKQNDDKARVSRNLAKIQESQKKFVEASGNYKEASEVAEDKKDEELNKNDFKRLNSSSNSEAQKGYLNSNIKILEKSDKKEELSDAYVQKAETSLKSNDTDDAIQSYNQALTFAKDKPSKVIEIKNKIATVYASKNEFDKAISINETILEEAQKSNDFETQIKQKQLLATIYFKKSEPEKAVTSLKEAYLLASKKGNTAEVKKSLSALLSYYKSQGNEKESIALYNDFFQNFDNIIQSDTTLIDAKSFQITEDKIKQLEKEKTLKDELITRKNSFNYMLIVAVFLLLIFFGFIAKALYAIKKKNKEIALQSLRREMNPHFIFNSLNSVNQFISQNKELEANKYLTNYSNLMRNMMENSNKDFVTLSNEIEQLKKYLDLEHLRFHDKFDFKIEVGETLDTDAVFVPNMIIQPHLENAIWHGLRYKETKGLLLLKFELKKDKIVAIIDDNGIGLTKSNELKTQNQKVHQSRGLTNTKERIELLNDLYKKEITFQIKEKELPQTGTVVEIIFPHINKML</sequence>
<dbReference type="PANTHER" id="PTHR34220:SF7">
    <property type="entry name" value="SENSOR HISTIDINE KINASE YPDA"/>
    <property type="match status" value="1"/>
</dbReference>
<dbReference type="SUPFAM" id="SSF55874">
    <property type="entry name" value="ATPase domain of HSP90 chaperone/DNA topoisomerase II/histidine kinase"/>
    <property type="match status" value="1"/>
</dbReference>
<dbReference type="EMBL" id="CP038810">
    <property type="protein sequence ID" value="QBZ97296.1"/>
    <property type="molecule type" value="Genomic_DNA"/>
</dbReference>
<evidence type="ECO:0000256" key="1">
    <source>
        <dbReference type="PROSITE-ProRule" id="PRU00339"/>
    </source>
</evidence>
<dbReference type="Pfam" id="PF06580">
    <property type="entry name" value="His_kinase"/>
    <property type="match status" value="1"/>
</dbReference>
<dbReference type="Gene3D" id="1.25.40.10">
    <property type="entry name" value="Tetratricopeptide repeat domain"/>
    <property type="match status" value="1"/>
</dbReference>
<dbReference type="Proteomes" id="UP000296862">
    <property type="component" value="Chromosome"/>
</dbReference>
<keyword evidence="3" id="KW-0472">Membrane</keyword>
<evidence type="ECO:0000256" key="2">
    <source>
        <dbReference type="SAM" id="MobiDB-lite"/>
    </source>
</evidence>
<reference evidence="5 6" key="1">
    <citation type="submission" date="2019-04" db="EMBL/GenBank/DDBJ databases">
        <title>Flavobacterium sp. GS03.</title>
        <authorList>
            <person name="Kim H."/>
        </authorList>
    </citation>
    <scope>NUCLEOTIDE SEQUENCE [LARGE SCALE GENOMIC DNA]</scope>
    <source>
        <strain evidence="5 6">GS03</strain>
    </source>
</reference>
<dbReference type="AlphaFoldDB" id="A0A4P7PRQ7"/>
<accession>A0A4P7PRQ7</accession>
<gene>
    <name evidence="5" type="ORF">GS03_00782</name>
</gene>
<evidence type="ECO:0000313" key="6">
    <source>
        <dbReference type="Proteomes" id="UP000296862"/>
    </source>
</evidence>
<keyword evidence="1" id="KW-0802">TPR repeat</keyword>
<feature type="repeat" description="TPR" evidence="1">
    <location>
        <begin position="175"/>
        <end position="208"/>
    </location>
</feature>
<dbReference type="InterPro" id="IPR036890">
    <property type="entry name" value="HATPase_C_sf"/>
</dbReference>
<proteinExistence type="predicted"/>
<dbReference type="SUPFAM" id="SSF48452">
    <property type="entry name" value="TPR-like"/>
    <property type="match status" value="2"/>
</dbReference>
<name>A0A4P7PRQ7_9FLAO</name>
<keyword evidence="6" id="KW-1185">Reference proteome</keyword>
<dbReference type="PROSITE" id="PS50005">
    <property type="entry name" value="TPR"/>
    <property type="match status" value="1"/>
</dbReference>
<dbReference type="Gene3D" id="3.30.565.10">
    <property type="entry name" value="Histidine kinase-like ATPase, C-terminal domain"/>
    <property type="match status" value="1"/>
</dbReference>
<keyword evidence="3" id="KW-1133">Transmembrane helix</keyword>
<dbReference type="PANTHER" id="PTHR34220">
    <property type="entry name" value="SENSOR HISTIDINE KINASE YPDA"/>
    <property type="match status" value="1"/>
</dbReference>
<dbReference type="SMART" id="SM00028">
    <property type="entry name" value="TPR"/>
    <property type="match status" value="4"/>
</dbReference>
<protein>
    <recommendedName>
        <fullName evidence="4">Signal transduction histidine kinase internal region domain-containing protein</fullName>
    </recommendedName>
</protein>
<evidence type="ECO:0000313" key="5">
    <source>
        <dbReference type="EMBL" id="QBZ97296.1"/>
    </source>
</evidence>
<evidence type="ECO:0000259" key="4">
    <source>
        <dbReference type="Pfam" id="PF06580"/>
    </source>
</evidence>
<dbReference type="KEGG" id="fsn:GS03_00782"/>
<dbReference type="InterPro" id="IPR011990">
    <property type="entry name" value="TPR-like_helical_dom_sf"/>
</dbReference>